<sequence length="111" mass="12392">MQDDFPVLTSVRVVCRECLSLCEPLNVVQRIDEFLGTGSMIKACKLGSLRLMVCVAAKDSKSHWGRVANVAAESGRVDIFQWLSDFHADRCDWGFDIMDTTAEFGHLPVVE</sequence>
<dbReference type="EMBL" id="JASMQC010000020">
    <property type="protein sequence ID" value="KAK1936940.1"/>
    <property type="molecule type" value="Genomic_DNA"/>
</dbReference>
<comment type="caution">
    <text evidence="1">The sequence shown here is derived from an EMBL/GenBank/DDBJ whole genome shotgun (WGS) entry which is preliminary data.</text>
</comment>
<accession>A0AAD9GEF0</accession>
<protein>
    <submittedName>
        <fullName evidence="1">Uncharacterized protein</fullName>
    </submittedName>
</protein>
<reference evidence="1" key="1">
    <citation type="submission" date="2023-08" db="EMBL/GenBank/DDBJ databases">
        <title>Reference Genome Resource for the Citrus Pathogen Phytophthora citrophthora.</title>
        <authorList>
            <person name="Moller H."/>
            <person name="Coetzee B."/>
            <person name="Rose L.J."/>
            <person name="Van Niekerk J.M."/>
        </authorList>
    </citation>
    <scope>NUCLEOTIDE SEQUENCE</scope>
    <source>
        <strain evidence="1">STE-U-9442</strain>
    </source>
</reference>
<proteinExistence type="predicted"/>
<evidence type="ECO:0000313" key="1">
    <source>
        <dbReference type="EMBL" id="KAK1936940.1"/>
    </source>
</evidence>
<dbReference type="Proteomes" id="UP001259832">
    <property type="component" value="Unassembled WGS sequence"/>
</dbReference>
<gene>
    <name evidence="1" type="ORF">P3T76_009718</name>
</gene>
<keyword evidence="2" id="KW-1185">Reference proteome</keyword>
<organism evidence="1 2">
    <name type="scientific">Phytophthora citrophthora</name>
    <dbReference type="NCBI Taxonomy" id="4793"/>
    <lineage>
        <taxon>Eukaryota</taxon>
        <taxon>Sar</taxon>
        <taxon>Stramenopiles</taxon>
        <taxon>Oomycota</taxon>
        <taxon>Peronosporomycetes</taxon>
        <taxon>Peronosporales</taxon>
        <taxon>Peronosporaceae</taxon>
        <taxon>Phytophthora</taxon>
    </lineage>
</organism>
<name>A0AAD9GEF0_9STRA</name>
<evidence type="ECO:0000313" key="2">
    <source>
        <dbReference type="Proteomes" id="UP001259832"/>
    </source>
</evidence>
<dbReference type="AlphaFoldDB" id="A0AAD9GEF0"/>